<feature type="region of interest" description="Disordered" evidence="2">
    <location>
        <begin position="277"/>
        <end position="300"/>
    </location>
</feature>
<feature type="region of interest" description="Disordered" evidence="2">
    <location>
        <begin position="199"/>
        <end position="219"/>
    </location>
</feature>
<dbReference type="EMBL" id="JAQMWT010000157">
    <property type="protein sequence ID" value="KAJ8608913.1"/>
    <property type="molecule type" value="Genomic_DNA"/>
</dbReference>
<protein>
    <submittedName>
        <fullName evidence="3">Uncharacterized protein</fullName>
    </submittedName>
</protein>
<dbReference type="PANTHER" id="PTHR40515">
    <property type="entry name" value="CILIA- AND FLAGELLA-ASSOCIATED PROTEIN 157"/>
    <property type="match status" value="1"/>
</dbReference>
<feature type="coiled-coil region" evidence="1">
    <location>
        <begin position="132"/>
        <end position="194"/>
    </location>
</feature>
<evidence type="ECO:0000313" key="4">
    <source>
        <dbReference type="Proteomes" id="UP001230188"/>
    </source>
</evidence>
<dbReference type="Proteomes" id="UP001230188">
    <property type="component" value="Unassembled WGS sequence"/>
</dbReference>
<feature type="coiled-coil region" evidence="1">
    <location>
        <begin position="1"/>
        <end position="49"/>
    </location>
</feature>
<comment type="caution">
    <text evidence="3">The sequence shown here is derived from an EMBL/GenBank/DDBJ whole genome shotgun (WGS) entry which is preliminary data.</text>
</comment>
<evidence type="ECO:0000256" key="2">
    <source>
        <dbReference type="SAM" id="MobiDB-lite"/>
    </source>
</evidence>
<reference evidence="3" key="1">
    <citation type="submission" date="2023-01" db="EMBL/GenBank/DDBJ databases">
        <title>Metagenome sequencing of chrysophaentin producing Chrysophaeum taylorii.</title>
        <authorList>
            <person name="Davison J."/>
            <person name="Bewley C."/>
        </authorList>
    </citation>
    <scope>NUCLEOTIDE SEQUENCE</scope>
    <source>
        <strain evidence="3">NIES-1699</strain>
    </source>
</reference>
<dbReference type="AlphaFoldDB" id="A0AAD7XS87"/>
<evidence type="ECO:0000313" key="3">
    <source>
        <dbReference type="EMBL" id="KAJ8608913.1"/>
    </source>
</evidence>
<accession>A0AAD7XS87</accession>
<dbReference type="PANTHER" id="PTHR40515:SF1">
    <property type="entry name" value="CILIA- AND FLAGELLA-ASSOCIATED PROTEIN 157"/>
    <property type="match status" value="1"/>
</dbReference>
<proteinExistence type="predicted"/>
<sequence>MEELEALESELKQKQAEFIRRERVYKLRTSELNEELEGLKAEKTKWMDDDPEMRKLRGMHQEIVKNVSHLQGHTVRLVQEQERDLLNAFRSRLLDACRELEKEKAKKDDGAAAWIEKSRKLEFDVDRERERADKVDRINQTLTSENARLKQQYETQDDDREFLIKQLDAVKEENSRMREVIDAKKLDLEDLQAAKLPEVASAEEDHQISNEPAIPPRIFGNHSDAAYRDMIKKLNKTLNLERKHVEDVKRAHEAWNSRRTNLERLLRDAVIQIAADVKRRGTATNPRSSTRRSSTPVHHDAIDPNIVANLSHEDREKAIELWLSYDGVLDALYEKEEDDNDGEGSRTSDRRGSARHHAAPCDFPSNVVVIPSSAPPQAP</sequence>
<name>A0AAD7XS87_9STRA</name>
<keyword evidence="1" id="KW-0175">Coiled coil</keyword>
<gene>
    <name evidence="3" type="ORF">CTAYLR_005271</name>
</gene>
<evidence type="ECO:0000256" key="1">
    <source>
        <dbReference type="SAM" id="Coils"/>
    </source>
</evidence>
<organism evidence="3 4">
    <name type="scientific">Chrysophaeum taylorii</name>
    <dbReference type="NCBI Taxonomy" id="2483200"/>
    <lineage>
        <taxon>Eukaryota</taxon>
        <taxon>Sar</taxon>
        <taxon>Stramenopiles</taxon>
        <taxon>Ochrophyta</taxon>
        <taxon>Pelagophyceae</taxon>
        <taxon>Pelagomonadales</taxon>
        <taxon>Pelagomonadaceae</taxon>
        <taxon>Chrysophaeum</taxon>
    </lineage>
</organism>
<keyword evidence="4" id="KW-1185">Reference proteome</keyword>
<feature type="compositionally biased region" description="Basic and acidic residues" evidence="2">
    <location>
        <begin position="343"/>
        <end position="352"/>
    </location>
</feature>
<feature type="region of interest" description="Disordered" evidence="2">
    <location>
        <begin position="334"/>
        <end position="379"/>
    </location>
</feature>